<sequence>MTDANAILLVMQNPREGQDSAHRDWYLAHHLPDVCGVPGVLRGEFAGTTDRLEGLRWTNAAAYWLDGDPAAILGEIFQRAGSGDWTMSDTLDGESMMMAVGQALTGRVRSTVTVDAAGKERLLYIVLTNATPGDDEQFNDWYTNTHIPDVLAVPGFVAAQRFRLVDHPALRPYPFRYLAIYEVLAGEAEAAFAELGVRAGTDRMPLSPTLDTSGVAAAPYAAEGICDGSAG</sequence>
<evidence type="ECO:0000313" key="2">
    <source>
        <dbReference type="Proteomes" id="UP000537161"/>
    </source>
</evidence>
<dbReference type="AlphaFoldDB" id="A0A7W9EQS7"/>
<keyword evidence="2" id="KW-1185">Reference proteome</keyword>
<comment type="caution">
    <text evidence="1">The sequence shown here is derived from an EMBL/GenBank/DDBJ whole genome shotgun (WGS) entry which is preliminary data.</text>
</comment>
<dbReference type="InterPro" id="IPR011008">
    <property type="entry name" value="Dimeric_a/b-barrel"/>
</dbReference>
<accession>A0A7W9EQS7</accession>
<dbReference type="SUPFAM" id="SSF54909">
    <property type="entry name" value="Dimeric alpha+beta barrel"/>
    <property type="match status" value="1"/>
</dbReference>
<proteinExistence type="predicted"/>
<gene>
    <name evidence="1" type="ORF">FHR21_000461</name>
</gene>
<protein>
    <recommendedName>
        <fullName evidence="3">EthD domain-containing protein</fullName>
    </recommendedName>
</protein>
<dbReference type="Gene3D" id="3.30.70.100">
    <property type="match status" value="1"/>
</dbReference>
<dbReference type="Proteomes" id="UP000537161">
    <property type="component" value="Unassembled WGS sequence"/>
</dbReference>
<name>A0A7W9EQS7_9SPHN</name>
<evidence type="ECO:0008006" key="3">
    <source>
        <dbReference type="Google" id="ProtNLM"/>
    </source>
</evidence>
<evidence type="ECO:0000313" key="1">
    <source>
        <dbReference type="EMBL" id="MBB5705136.1"/>
    </source>
</evidence>
<organism evidence="1 2">
    <name type="scientific">Sphingopyxis panaciterrulae</name>
    <dbReference type="NCBI Taxonomy" id="462372"/>
    <lineage>
        <taxon>Bacteria</taxon>
        <taxon>Pseudomonadati</taxon>
        <taxon>Pseudomonadota</taxon>
        <taxon>Alphaproteobacteria</taxon>
        <taxon>Sphingomonadales</taxon>
        <taxon>Sphingomonadaceae</taxon>
        <taxon>Sphingopyxis</taxon>
    </lineage>
</organism>
<reference evidence="1 2" key="1">
    <citation type="submission" date="2020-08" db="EMBL/GenBank/DDBJ databases">
        <title>Genomic Encyclopedia of Type Strains, Phase IV (KMG-IV): sequencing the most valuable type-strain genomes for metagenomic binning, comparative biology and taxonomic classification.</title>
        <authorList>
            <person name="Goeker M."/>
        </authorList>
    </citation>
    <scope>NUCLEOTIDE SEQUENCE [LARGE SCALE GENOMIC DNA]</scope>
    <source>
        <strain evidence="1 2">DSM 27163</strain>
    </source>
</reference>
<dbReference type="RefSeq" id="WP_184094895.1">
    <property type="nucleotide sequence ID" value="NZ_JACIJH010000001.1"/>
</dbReference>
<dbReference type="EMBL" id="JACIJH010000001">
    <property type="protein sequence ID" value="MBB5705136.1"/>
    <property type="molecule type" value="Genomic_DNA"/>
</dbReference>